<evidence type="ECO:0000313" key="12">
    <source>
        <dbReference type="EMBL" id="GEL93476.1"/>
    </source>
</evidence>
<feature type="transmembrane region" description="Helical" evidence="10">
    <location>
        <begin position="176"/>
        <end position="204"/>
    </location>
</feature>
<dbReference type="InterPro" id="IPR001992">
    <property type="entry name" value="T2SS_GspF/T4SS_PilC_CS"/>
</dbReference>
<proteinExistence type="inferred from homology"/>
<feature type="transmembrane region" description="Helical" evidence="10">
    <location>
        <begin position="381"/>
        <end position="401"/>
    </location>
</feature>
<keyword evidence="5" id="KW-0997">Cell inner membrane</keyword>
<protein>
    <submittedName>
        <fullName evidence="12">Type II secretion system protein F</fullName>
    </submittedName>
</protein>
<evidence type="ECO:0000256" key="5">
    <source>
        <dbReference type="ARBA" id="ARBA00022519"/>
    </source>
</evidence>
<sequence>MAGQSKTYEYAVRDRAGKLVKGRVDAPNQAAVANRLREMGMAAVSISEVNTGGLNAELHIPGITDKISLKDIAVMSRQLATMIDAGLSLLRALTILTEQTENKALQKILNQVRTDVEVGTSFSVALAKHPSVFPPLMINMVKAGEVGGFLDQTLVSVANNFEAEVKLRGKIKSAMTYPVVIFIVAILATIGMLIFIVPVFAGMFTELGGELPTPTKILMAMSNFIKVAIVPIIIGLVIFAVWWGKHKNDRAVREKLDPWKLRVPVFGKLFQKIAVSRFTRNFGTMIHAGVPLLQALDIVGETSGNLVIERAARSVQESVRRGESLAGPLSNHSVFPPMVVQMMAVGEDTGALDTMLGKVADFYDEEVEATTEQLTSLIEPLMIVVIGSIIGSMVIAMYLPIFKIFDLIK</sequence>
<evidence type="ECO:0000256" key="3">
    <source>
        <dbReference type="ARBA" id="ARBA00022448"/>
    </source>
</evidence>
<keyword evidence="6 9" id="KW-0812">Transmembrane</keyword>
<evidence type="ECO:0000259" key="11">
    <source>
        <dbReference type="Pfam" id="PF00482"/>
    </source>
</evidence>
<dbReference type="EMBL" id="BJWG01000001">
    <property type="protein sequence ID" value="GEL93476.1"/>
    <property type="molecule type" value="Genomic_DNA"/>
</dbReference>
<keyword evidence="8 10" id="KW-0472">Membrane</keyword>
<organism evidence="12 13">
    <name type="scientific">Cellulomonas composti</name>
    <dbReference type="NCBI Taxonomy" id="266130"/>
    <lineage>
        <taxon>Bacteria</taxon>
        <taxon>Bacillati</taxon>
        <taxon>Actinomycetota</taxon>
        <taxon>Actinomycetes</taxon>
        <taxon>Micrococcales</taxon>
        <taxon>Cellulomonadaceae</taxon>
        <taxon>Cellulomonas</taxon>
    </lineage>
</organism>
<dbReference type="Pfam" id="PF00482">
    <property type="entry name" value="T2SSF"/>
    <property type="match status" value="2"/>
</dbReference>
<dbReference type="PANTHER" id="PTHR30012:SF0">
    <property type="entry name" value="TYPE II SECRETION SYSTEM PROTEIN F-RELATED"/>
    <property type="match status" value="1"/>
</dbReference>
<dbReference type="FunFam" id="1.20.81.30:FF:000001">
    <property type="entry name" value="Type II secretion system protein F"/>
    <property type="match status" value="2"/>
</dbReference>
<name>A0A511J649_9CELL</name>
<evidence type="ECO:0000256" key="6">
    <source>
        <dbReference type="ARBA" id="ARBA00022692"/>
    </source>
</evidence>
<evidence type="ECO:0000256" key="7">
    <source>
        <dbReference type="ARBA" id="ARBA00022989"/>
    </source>
</evidence>
<dbReference type="GO" id="GO:0009306">
    <property type="term" value="P:protein secretion"/>
    <property type="evidence" value="ECO:0007669"/>
    <property type="project" value="InterPro"/>
</dbReference>
<keyword evidence="13" id="KW-1185">Reference proteome</keyword>
<evidence type="ECO:0000256" key="2">
    <source>
        <dbReference type="ARBA" id="ARBA00005745"/>
    </source>
</evidence>
<comment type="subcellular location">
    <subcellularLocation>
        <location evidence="1">Cell inner membrane</location>
        <topology evidence="1">Multi-pass membrane protein</topology>
    </subcellularLocation>
    <subcellularLocation>
        <location evidence="9">Cell membrane</location>
        <topology evidence="9">Multi-pass membrane protein</topology>
    </subcellularLocation>
</comment>
<keyword evidence="4" id="KW-1003">Cell membrane</keyword>
<feature type="domain" description="Type II secretion system protein GspF" evidence="11">
    <location>
        <begin position="76"/>
        <end position="198"/>
    </location>
</feature>
<dbReference type="RefSeq" id="WP_146841043.1">
    <property type="nucleotide sequence ID" value="NZ_BJWG01000001.1"/>
</dbReference>
<comment type="similarity">
    <text evidence="2 9">Belongs to the GSP F family.</text>
</comment>
<reference evidence="12 13" key="1">
    <citation type="submission" date="2019-07" db="EMBL/GenBank/DDBJ databases">
        <title>Whole genome shotgun sequence of Cellulomonas composti NBRC 100758.</title>
        <authorList>
            <person name="Hosoyama A."/>
            <person name="Uohara A."/>
            <person name="Ohji S."/>
            <person name="Ichikawa N."/>
        </authorList>
    </citation>
    <scope>NUCLEOTIDE SEQUENCE [LARGE SCALE GENOMIC DNA]</scope>
    <source>
        <strain evidence="12 13">NBRC 100758</strain>
    </source>
</reference>
<evidence type="ECO:0000313" key="13">
    <source>
        <dbReference type="Proteomes" id="UP000321720"/>
    </source>
</evidence>
<feature type="domain" description="Type II secretion system protein GspF" evidence="11">
    <location>
        <begin position="278"/>
        <end position="400"/>
    </location>
</feature>
<evidence type="ECO:0000256" key="9">
    <source>
        <dbReference type="RuleBase" id="RU003923"/>
    </source>
</evidence>
<comment type="caution">
    <text evidence="12">The sequence shown here is derived from an EMBL/GenBank/DDBJ whole genome shotgun (WGS) entry which is preliminary data.</text>
</comment>
<dbReference type="GO" id="GO:0005886">
    <property type="term" value="C:plasma membrane"/>
    <property type="evidence" value="ECO:0007669"/>
    <property type="project" value="UniProtKB-SubCell"/>
</dbReference>
<dbReference type="OrthoDB" id="9805682at2"/>
<gene>
    <name evidence="12" type="primary">pilC</name>
    <name evidence="12" type="ORF">CCO02nite_01340</name>
</gene>
<dbReference type="AlphaFoldDB" id="A0A511J649"/>
<dbReference type="Proteomes" id="UP000321720">
    <property type="component" value="Unassembled WGS sequence"/>
</dbReference>
<evidence type="ECO:0000256" key="10">
    <source>
        <dbReference type="SAM" id="Phobius"/>
    </source>
</evidence>
<evidence type="ECO:0000256" key="4">
    <source>
        <dbReference type="ARBA" id="ARBA00022475"/>
    </source>
</evidence>
<dbReference type="PRINTS" id="PR00812">
    <property type="entry name" value="BCTERIALGSPF"/>
</dbReference>
<keyword evidence="3 9" id="KW-0813">Transport</keyword>
<accession>A0A511J649</accession>
<dbReference type="InterPro" id="IPR003004">
    <property type="entry name" value="GspF/PilC"/>
</dbReference>
<dbReference type="InterPro" id="IPR042094">
    <property type="entry name" value="T2SS_GspF_sf"/>
</dbReference>
<dbReference type="PROSITE" id="PS00874">
    <property type="entry name" value="T2SP_F"/>
    <property type="match status" value="1"/>
</dbReference>
<dbReference type="InterPro" id="IPR018076">
    <property type="entry name" value="T2SS_GspF_dom"/>
</dbReference>
<feature type="transmembrane region" description="Helical" evidence="10">
    <location>
        <begin position="224"/>
        <end position="243"/>
    </location>
</feature>
<keyword evidence="7 10" id="KW-1133">Transmembrane helix</keyword>
<evidence type="ECO:0000256" key="1">
    <source>
        <dbReference type="ARBA" id="ARBA00004429"/>
    </source>
</evidence>
<dbReference type="Gene3D" id="1.20.81.30">
    <property type="entry name" value="Type II secretion system (T2SS), domain F"/>
    <property type="match status" value="2"/>
</dbReference>
<dbReference type="PANTHER" id="PTHR30012">
    <property type="entry name" value="GENERAL SECRETION PATHWAY PROTEIN"/>
    <property type="match status" value="1"/>
</dbReference>
<evidence type="ECO:0000256" key="8">
    <source>
        <dbReference type="ARBA" id="ARBA00023136"/>
    </source>
</evidence>